<gene>
    <name evidence="1" type="ORF">DEQ67_003490</name>
</gene>
<organism evidence="1 2">
    <name type="scientific">Haloferax sp. Atlit-48N</name>
    <dbReference type="NCBI Taxonomy" id="2077198"/>
    <lineage>
        <taxon>Archaea</taxon>
        <taxon>Methanobacteriati</taxon>
        <taxon>Methanobacteriota</taxon>
        <taxon>Stenosarchaea group</taxon>
        <taxon>Halobacteria</taxon>
        <taxon>Halobacteriales</taxon>
        <taxon>Haloferacaceae</taxon>
        <taxon>Haloferax</taxon>
    </lineage>
</organism>
<accession>A0ACD5HX19</accession>
<sequence>MDRQRALAVVMAVVGFGAVVAGIHQELLHVAPGYDGTITTGWGGRLNHEEYLLARLGGVGVVGTLAAFRWKYAAVLPVAVGGVEVGYSLVAVSHYVREPGLYTTVQTFDGTTRLILGAEPFLLVAGGLLFLGAGVVAWRTHGERAATVRGFTDAGRKQHLAGFRDE</sequence>
<name>A0ACD5HX19_9EURY</name>
<evidence type="ECO:0000313" key="2">
    <source>
        <dbReference type="Proteomes" id="UP000257089"/>
    </source>
</evidence>
<protein>
    <submittedName>
        <fullName evidence="1">Uncharacterized protein</fullName>
    </submittedName>
</protein>
<proteinExistence type="predicted"/>
<dbReference type="EMBL" id="CP137689">
    <property type="protein sequence ID" value="XRJ20401.1"/>
    <property type="molecule type" value="Genomic_DNA"/>
</dbReference>
<dbReference type="Proteomes" id="UP000257089">
    <property type="component" value="Chromosome"/>
</dbReference>
<evidence type="ECO:0000313" key="1">
    <source>
        <dbReference type="EMBL" id="XRJ20401.1"/>
    </source>
</evidence>
<reference evidence="1" key="1">
    <citation type="submission" date="2023-10" db="EMBL/GenBank/DDBJ databases">
        <title>A new archaeal virus that suppresses the transcription of host immunity genes.</title>
        <authorList>
            <person name="Turgeman-Grott I."/>
            <person name="Golan N."/>
            <person name="Neri U."/>
            <person name="Naki D."/>
            <person name="Altman N."/>
            <person name="Eizenshtein K."/>
            <person name="Choudhary D."/>
            <person name="Levi R."/>
            <person name="Himani H."/>
            <person name="Reshef L."/>
            <person name="Papke T.R."/>
            <person name="Gophna U."/>
        </authorList>
    </citation>
    <scope>NUCLEOTIDE SEQUENCE</scope>
    <source>
        <strain evidence="1">Atlit-48N</strain>
    </source>
</reference>